<dbReference type="GeneID" id="33897397"/>
<organism evidence="3 4">
    <name type="scientific">Bacillus cytotoxicus</name>
    <dbReference type="NCBI Taxonomy" id="580165"/>
    <lineage>
        <taxon>Bacteria</taxon>
        <taxon>Bacillati</taxon>
        <taxon>Bacillota</taxon>
        <taxon>Bacilli</taxon>
        <taxon>Bacillales</taxon>
        <taxon>Bacillaceae</taxon>
        <taxon>Bacillus</taxon>
        <taxon>Bacillus cereus group</taxon>
    </lineage>
</organism>
<evidence type="ECO:0000313" key="4">
    <source>
        <dbReference type="Proteomes" id="UP000242164"/>
    </source>
</evidence>
<dbReference type="PROSITE" id="PS50966">
    <property type="entry name" value="ZF_SWIM"/>
    <property type="match status" value="1"/>
</dbReference>
<protein>
    <submittedName>
        <fullName evidence="3">Zinc finger SWIM domain protein</fullName>
    </submittedName>
</protein>
<feature type="domain" description="SWIM-type" evidence="2">
    <location>
        <begin position="51"/>
        <end position="84"/>
    </location>
</feature>
<name>A0AAX2CI01_9BACI</name>
<comment type="caution">
    <text evidence="3">The sequence shown here is derived from an EMBL/GenBank/DDBJ whole genome shotgun (WGS) entry which is preliminary data.</text>
</comment>
<dbReference type="AlphaFoldDB" id="A0AAX2CI01"/>
<dbReference type="Pfam" id="PF04434">
    <property type="entry name" value="SWIM"/>
    <property type="match status" value="1"/>
</dbReference>
<evidence type="ECO:0000256" key="1">
    <source>
        <dbReference type="PROSITE-ProRule" id="PRU00325"/>
    </source>
</evidence>
<dbReference type="EMBL" id="FMIK01000029">
    <property type="protein sequence ID" value="SCL94578.1"/>
    <property type="molecule type" value="Genomic_DNA"/>
</dbReference>
<dbReference type="GO" id="GO:0008270">
    <property type="term" value="F:zinc ion binding"/>
    <property type="evidence" value="ECO:0007669"/>
    <property type="project" value="UniProtKB-KW"/>
</dbReference>
<keyword evidence="1" id="KW-0479">Metal-binding</keyword>
<dbReference type="InterPro" id="IPR007527">
    <property type="entry name" value="Znf_SWIM"/>
</dbReference>
<proteinExistence type="predicted"/>
<evidence type="ECO:0000259" key="2">
    <source>
        <dbReference type="PROSITE" id="PS50966"/>
    </source>
</evidence>
<keyword evidence="1" id="KW-0862">Zinc</keyword>
<keyword evidence="1" id="KW-0863">Zinc-finger</keyword>
<gene>
    <name evidence="3" type="ORF">BCB44BAC_02403</name>
</gene>
<dbReference type="RefSeq" id="WP_012094567.1">
    <property type="nucleotide sequence ID" value="NZ_CP024096.1"/>
</dbReference>
<reference evidence="3 4" key="1">
    <citation type="submission" date="2016-08" db="EMBL/GenBank/DDBJ databases">
        <authorList>
            <person name="Loux V."/>
            <person name="Rue O."/>
        </authorList>
    </citation>
    <scope>NUCLEOTIDE SEQUENCE [LARGE SCALE GENOMIC DNA]</scope>
    <source>
        <strain evidence="3 4">AFSSA_08CEB44bac</strain>
    </source>
</reference>
<accession>A0AAX2CI01</accession>
<dbReference type="Proteomes" id="UP000242164">
    <property type="component" value="Unassembled WGS sequence"/>
</dbReference>
<evidence type="ECO:0000313" key="3">
    <source>
        <dbReference type="EMBL" id="SCL94578.1"/>
    </source>
</evidence>
<sequence length="129" mass="15329">MYAFLINEMKKWIPKHIINRGCEYYEEGYVEDVEVHNDKVFALVRGNYGDYEVVIHLEDFISSSCECPYENYCKHMAAVVYEIQSIGEEVMREKLQTLEKEELIKVIQRLLKNSKNVKIVENILQKENF</sequence>